<dbReference type="Proteomes" id="UP001428817">
    <property type="component" value="Unassembled WGS sequence"/>
</dbReference>
<comment type="caution">
    <text evidence="3">The sequence shown here is derived from an EMBL/GenBank/DDBJ whole genome shotgun (WGS) entry which is preliminary data.</text>
</comment>
<name>A0ABP9PTD8_9PSEU</name>
<protein>
    <recommendedName>
        <fullName evidence="2">Right handed beta helix domain-containing protein</fullName>
    </recommendedName>
</protein>
<keyword evidence="4" id="KW-1185">Reference proteome</keyword>
<proteinExistence type="predicted"/>
<keyword evidence="1" id="KW-0732">Signal</keyword>
<dbReference type="Gene3D" id="2.160.20.10">
    <property type="entry name" value="Single-stranded right-handed beta-helix, Pectin lyase-like"/>
    <property type="match status" value="1"/>
</dbReference>
<dbReference type="SMART" id="SM00710">
    <property type="entry name" value="PbH1"/>
    <property type="match status" value="4"/>
</dbReference>
<feature type="domain" description="Right handed beta helix" evidence="2">
    <location>
        <begin position="107"/>
        <end position="286"/>
    </location>
</feature>
<dbReference type="InterPro" id="IPR012334">
    <property type="entry name" value="Pectin_lyas_fold"/>
</dbReference>
<dbReference type="InterPro" id="IPR039448">
    <property type="entry name" value="Beta_helix"/>
</dbReference>
<dbReference type="EMBL" id="BAABJP010000007">
    <property type="protein sequence ID" value="GAA5151713.1"/>
    <property type="molecule type" value="Genomic_DNA"/>
</dbReference>
<dbReference type="InterPro" id="IPR006626">
    <property type="entry name" value="PbH1"/>
</dbReference>
<evidence type="ECO:0000256" key="1">
    <source>
        <dbReference type="SAM" id="SignalP"/>
    </source>
</evidence>
<dbReference type="InterPro" id="IPR011050">
    <property type="entry name" value="Pectin_lyase_fold/virulence"/>
</dbReference>
<evidence type="ECO:0000259" key="2">
    <source>
        <dbReference type="Pfam" id="PF13229"/>
    </source>
</evidence>
<gene>
    <name evidence="3" type="ORF">GCM10023321_19210</name>
</gene>
<dbReference type="RefSeq" id="WP_185066622.1">
    <property type="nucleotide sequence ID" value="NZ_BAABJP010000007.1"/>
</dbReference>
<reference evidence="4" key="1">
    <citation type="journal article" date="2019" name="Int. J. Syst. Evol. Microbiol.">
        <title>The Global Catalogue of Microorganisms (GCM) 10K type strain sequencing project: providing services to taxonomists for standard genome sequencing and annotation.</title>
        <authorList>
            <consortium name="The Broad Institute Genomics Platform"/>
            <consortium name="The Broad Institute Genome Sequencing Center for Infectious Disease"/>
            <person name="Wu L."/>
            <person name="Ma J."/>
        </authorList>
    </citation>
    <scope>NUCLEOTIDE SEQUENCE [LARGE SCALE GENOMIC DNA]</scope>
    <source>
        <strain evidence="4">JCM 18303</strain>
    </source>
</reference>
<dbReference type="Pfam" id="PF13229">
    <property type="entry name" value="Beta_helix"/>
    <property type="match status" value="1"/>
</dbReference>
<accession>A0ABP9PTD8</accession>
<sequence length="314" mass="32844">MAAVAALLLLAGCGTAPPVVAPTGPPQPVTATAADGRGAIRPAPAPSGCTKTVTDPFGMPAALANAVPGDKICLVGDLSDRRLELRTSGTPKQPIQVVGDGRTLVKGITLEGSYLSVSNINAVNPEAPGISLMGSHLTVENSTSIEPRANDGDGLRFWGSDITIRHNTIRNTRNIKAHADCMQTFATDTEHKSSQRIIIDGNRCEDIDNTCLIVEGPNSEAGDGSGVGATTDIRWTNNYCENRADQALQIDDVQRMTVTGNTIAGKVDHAFAFQNKCAGIKVSGNKLNPSIHFEVGMDDSSEEGYQGPEVGGDP</sequence>
<feature type="signal peptide" evidence="1">
    <location>
        <begin position="1"/>
        <end position="21"/>
    </location>
</feature>
<dbReference type="SUPFAM" id="SSF51126">
    <property type="entry name" value="Pectin lyase-like"/>
    <property type="match status" value="1"/>
</dbReference>
<organism evidence="3 4">
    <name type="scientific">Pseudonocardia eucalypti</name>
    <dbReference type="NCBI Taxonomy" id="648755"/>
    <lineage>
        <taxon>Bacteria</taxon>
        <taxon>Bacillati</taxon>
        <taxon>Actinomycetota</taxon>
        <taxon>Actinomycetes</taxon>
        <taxon>Pseudonocardiales</taxon>
        <taxon>Pseudonocardiaceae</taxon>
        <taxon>Pseudonocardia</taxon>
    </lineage>
</organism>
<feature type="chain" id="PRO_5046106936" description="Right handed beta helix domain-containing protein" evidence="1">
    <location>
        <begin position="22"/>
        <end position="314"/>
    </location>
</feature>
<evidence type="ECO:0000313" key="3">
    <source>
        <dbReference type="EMBL" id="GAA5151713.1"/>
    </source>
</evidence>
<evidence type="ECO:0000313" key="4">
    <source>
        <dbReference type="Proteomes" id="UP001428817"/>
    </source>
</evidence>